<dbReference type="Gene3D" id="2.40.128.110">
    <property type="entry name" value="Lipid/polyisoprenoid-binding, YceI-like"/>
    <property type="match status" value="1"/>
</dbReference>
<dbReference type="SMART" id="SM00867">
    <property type="entry name" value="YceI"/>
    <property type="match status" value="1"/>
</dbReference>
<comment type="caution">
    <text evidence="3">The sequence shown here is derived from an EMBL/GenBank/DDBJ whole genome shotgun (WGS) entry which is preliminary data.</text>
</comment>
<comment type="similarity">
    <text evidence="1">Belongs to the UPF0312 family.</text>
</comment>
<name>A0A9X0PBI3_9STAP</name>
<evidence type="ECO:0000313" key="4">
    <source>
        <dbReference type="EMBL" id="MDR5603681.1"/>
    </source>
</evidence>
<dbReference type="InterPro" id="IPR007372">
    <property type="entry name" value="Lipid/polyisoprenoid-bd_YceI"/>
</dbReference>
<dbReference type="GeneID" id="72413091"/>
<sequence length="171" mass="18913">MTQFNLDTVHSTFGFSIKHLMVSKIRGTFKDYDIQLTGDVEDASSLSAVATIKVDSVDTGNADRDQHLKTKDFFDSETYPEIKFESTQITENQITGHLTIAGQTHEETFDFTHNGVSANPMTGGQVTGFVVRGTINREKYGISFNQTLETGGVMLGKDIQFELDSEFAIEA</sequence>
<reference evidence="4 6" key="2">
    <citation type="submission" date="2023-08" db="EMBL/GenBank/DDBJ databases">
        <title>Whole genome sequencing of Staphylococcus coagulans NN-2474.</title>
        <authorList>
            <person name="Kropotov V.S."/>
            <person name="Boriskina E.V."/>
            <person name="Gordinskaya N.A."/>
            <person name="Shkurkina I.S."/>
            <person name="Kryazhev D.V."/>
            <person name="Alekseeva A.E."/>
            <person name="Makhova M.A."/>
        </authorList>
    </citation>
    <scope>NUCLEOTIDE SEQUENCE [LARGE SCALE GENOMIC DNA]</scope>
    <source>
        <strain evidence="4 6">NN-2474</strain>
    </source>
</reference>
<dbReference type="PANTHER" id="PTHR34406:SF1">
    <property type="entry name" value="PROTEIN YCEI"/>
    <property type="match status" value="1"/>
</dbReference>
<feature type="domain" description="Lipid/polyisoprenoid-binding YceI-like" evidence="2">
    <location>
        <begin position="3"/>
        <end position="168"/>
    </location>
</feature>
<dbReference type="EMBL" id="JAVJGV010000051">
    <property type="protein sequence ID" value="MDR5603681.1"/>
    <property type="molecule type" value="Genomic_DNA"/>
</dbReference>
<dbReference type="EMBL" id="JABTCN010000007">
    <property type="protein sequence ID" value="MBA8776100.1"/>
    <property type="molecule type" value="Genomic_DNA"/>
</dbReference>
<protein>
    <submittedName>
        <fullName evidence="3">Polyisoprenoid-binding protein</fullName>
    </submittedName>
    <submittedName>
        <fullName evidence="4">YceI family protein</fullName>
    </submittedName>
</protein>
<proteinExistence type="inferred from homology"/>
<evidence type="ECO:0000313" key="3">
    <source>
        <dbReference type="EMBL" id="MBA8776100.1"/>
    </source>
</evidence>
<dbReference type="Proteomes" id="UP001255050">
    <property type="component" value="Unassembled WGS sequence"/>
</dbReference>
<dbReference type="Pfam" id="PF04264">
    <property type="entry name" value="YceI"/>
    <property type="match status" value="1"/>
</dbReference>
<dbReference type="AlphaFoldDB" id="A0A9X0PBI3"/>
<keyword evidence="6" id="KW-1185">Reference proteome</keyword>
<evidence type="ECO:0000259" key="2">
    <source>
        <dbReference type="SMART" id="SM00867"/>
    </source>
</evidence>
<organism evidence="3 5">
    <name type="scientific">Staphylococcus coagulans</name>
    <dbReference type="NCBI Taxonomy" id="74706"/>
    <lineage>
        <taxon>Bacteria</taxon>
        <taxon>Bacillati</taxon>
        <taxon>Bacillota</taxon>
        <taxon>Bacilli</taxon>
        <taxon>Bacillales</taxon>
        <taxon>Staphylococcaceae</taxon>
        <taxon>Staphylococcus</taxon>
    </lineage>
</organism>
<dbReference type="PANTHER" id="PTHR34406">
    <property type="entry name" value="PROTEIN YCEI"/>
    <property type="match status" value="1"/>
</dbReference>
<evidence type="ECO:0000256" key="1">
    <source>
        <dbReference type="ARBA" id="ARBA00008812"/>
    </source>
</evidence>
<dbReference type="RefSeq" id="WP_050331900.1">
    <property type="nucleotide sequence ID" value="NZ_CP092965.1"/>
</dbReference>
<dbReference type="Proteomes" id="UP000524893">
    <property type="component" value="Unassembled WGS sequence"/>
</dbReference>
<dbReference type="SUPFAM" id="SSF101874">
    <property type="entry name" value="YceI-like"/>
    <property type="match status" value="1"/>
</dbReference>
<gene>
    <name evidence="3" type="ORF">HR081_04070</name>
    <name evidence="4" type="ORF">RCO12_09595</name>
</gene>
<reference evidence="3 5" key="1">
    <citation type="journal article" date="2020" name="Access Microbiol">
        <title>Isolation and genome sequencing of Staphylococcus schleiferi subspecies coagulans from Antarctic seals.</title>
        <authorList>
            <person name="Foster G."/>
            <person name="Robb A."/>
            <person name="Paterson G.K."/>
        </authorList>
    </citation>
    <scope>NUCLEOTIDE SEQUENCE [LARGE SCALE GENOMIC DNA]</scope>
    <source>
        <strain evidence="3 5">M615/02/4</strain>
    </source>
</reference>
<dbReference type="InterPro" id="IPR036761">
    <property type="entry name" value="TTHA0802/YceI-like_sf"/>
</dbReference>
<accession>A0A9X0PBI3</accession>
<evidence type="ECO:0000313" key="6">
    <source>
        <dbReference type="Proteomes" id="UP001255050"/>
    </source>
</evidence>
<evidence type="ECO:0000313" key="5">
    <source>
        <dbReference type="Proteomes" id="UP000524893"/>
    </source>
</evidence>